<dbReference type="Pfam" id="PF11951">
    <property type="entry name" value="Fungal_trans_2"/>
    <property type="match status" value="1"/>
</dbReference>
<dbReference type="GO" id="GO:0000981">
    <property type="term" value="F:DNA-binding transcription factor activity, RNA polymerase II-specific"/>
    <property type="evidence" value="ECO:0007669"/>
    <property type="project" value="InterPro"/>
</dbReference>
<proteinExistence type="predicted"/>
<keyword evidence="3" id="KW-0238">DNA-binding</keyword>
<keyword evidence="4" id="KW-0804">Transcription</keyword>
<evidence type="ECO:0000259" key="6">
    <source>
        <dbReference type="SMART" id="SM00066"/>
    </source>
</evidence>
<evidence type="ECO:0000256" key="1">
    <source>
        <dbReference type="ARBA" id="ARBA00004123"/>
    </source>
</evidence>
<dbReference type="InterPro" id="IPR036864">
    <property type="entry name" value="Zn2-C6_fun-type_DNA-bd_sf"/>
</dbReference>
<dbReference type="GO" id="GO:0003677">
    <property type="term" value="F:DNA binding"/>
    <property type="evidence" value="ECO:0007669"/>
    <property type="project" value="UniProtKB-KW"/>
</dbReference>
<name>A0AAN6IF38_9EURO</name>
<comment type="subcellular location">
    <subcellularLocation>
        <location evidence="1">Nucleus</location>
    </subcellularLocation>
</comment>
<dbReference type="EMBL" id="MU404352">
    <property type="protein sequence ID" value="KAI1615173.1"/>
    <property type="molecule type" value="Genomic_DNA"/>
</dbReference>
<dbReference type="GO" id="GO:0008270">
    <property type="term" value="F:zinc ion binding"/>
    <property type="evidence" value="ECO:0007669"/>
    <property type="project" value="InterPro"/>
</dbReference>
<keyword evidence="8" id="KW-1185">Reference proteome</keyword>
<keyword evidence="5" id="KW-0539">Nucleus</keyword>
<protein>
    <recommendedName>
        <fullName evidence="6">Zn(2)-C6 fungal-type domain-containing protein</fullName>
    </recommendedName>
</protein>
<feature type="domain" description="Zn(2)-C6 fungal-type" evidence="6">
    <location>
        <begin position="9"/>
        <end position="55"/>
    </location>
</feature>
<sequence>MAPAVKQVRRLQTACDRCYRLKERCTRQSIIDICGRCARLGLTCATVRPPRPAGRKPRCVQDHLAKNSAGPTSSACSPNAISAPLDIGKWISDLPDLGQNEKEKLLFLLNQPENLSSYVLGPSFQEAERRSLAAHLPAALPVLKDAYLACAGALKSTHYHHDTMEMDDAHASLLHASTAMKTLRALPVATPQDAVLCLTLGISLSLFVYSAVGEGVYEISRHCLSMARPFVETGMLDPEAEPCLTFLVLLETMECLVHRRRPTIRDPRRSIGPKKEVVDRRLGLCVPLLPYFHDLCVVSHSLANTTDAGYMALVETQLRRIEAEVEAWQPSQPDHFLEQYESTEIVQLLAQARVYRLAALLVSHRLRHTFGDQDDQASIWAREIMVELELARRITKRPAHCVTLPFITAALEMRDLEARRQTLQNVDEYVDQFAPMVQKATKTFLCRVWSERDNKVTASWFDSTCKPCVVLTSIDAALFG</sequence>
<dbReference type="CDD" id="cd00067">
    <property type="entry name" value="GAL4"/>
    <property type="match status" value="1"/>
</dbReference>
<evidence type="ECO:0000256" key="4">
    <source>
        <dbReference type="ARBA" id="ARBA00023163"/>
    </source>
</evidence>
<evidence type="ECO:0000256" key="2">
    <source>
        <dbReference type="ARBA" id="ARBA00023015"/>
    </source>
</evidence>
<evidence type="ECO:0000313" key="7">
    <source>
        <dbReference type="EMBL" id="KAI1615173.1"/>
    </source>
</evidence>
<accession>A0AAN6IF38</accession>
<dbReference type="PANTHER" id="PTHR37534:SF46">
    <property type="entry name" value="ZN(II)2CYS6 TRANSCRIPTION FACTOR (EUROFUNG)"/>
    <property type="match status" value="1"/>
</dbReference>
<dbReference type="InterPro" id="IPR021858">
    <property type="entry name" value="Fun_TF"/>
</dbReference>
<dbReference type="AlphaFoldDB" id="A0AAN6IF38"/>
<gene>
    <name evidence="7" type="ORF">EDD36DRAFT_178175</name>
</gene>
<organism evidence="7 8">
    <name type="scientific">Exophiala viscosa</name>
    <dbReference type="NCBI Taxonomy" id="2486360"/>
    <lineage>
        <taxon>Eukaryota</taxon>
        <taxon>Fungi</taxon>
        <taxon>Dikarya</taxon>
        <taxon>Ascomycota</taxon>
        <taxon>Pezizomycotina</taxon>
        <taxon>Eurotiomycetes</taxon>
        <taxon>Chaetothyriomycetidae</taxon>
        <taxon>Chaetothyriales</taxon>
        <taxon>Herpotrichiellaceae</taxon>
        <taxon>Exophiala</taxon>
    </lineage>
</organism>
<dbReference type="Proteomes" id="UP001203852">
    <property type="component" value="Unassembled WGS sequence"/>
</dbReference>
<evidence type="ECO:0000256" key="3">
    <source>
        <dbReference type="ARBA" id="ARBA00023125"/>
    </source>
</evidence>
<reference evidence="7" key="1">
    <citation type="journal article" date="2022" name="bioRxiv">
        <title>Deciphering the potential niche of two novel black yeast fungi from a biological soil crust based on their genomes, phenotypes, and melanin regulation.</title>
        <authorList>
            <consortium name="DOE Joint Genome Institute"/>
            <person name="Carr E.C."/>
            <person name="Barton Q."/>
            <person name="Grambo S."/>
            <person name="Sullivan M."/>
            <person name="Renfro C.M."/>
            <person name="Kuo A."/>
            <person name="Pangilinan J."/>
            <person name="Lipzen A."/>
            <person name="Keymanesh K."/>
            <person name="Savage E."/>
            <person name="Barry K."/>
            <person name="Grigoriev I.V."/>
            <person name="Riekhof W.R."/>
            <person name="Harris S.S."/>
        </authorList>
    </citation>
    <scope>NUCLEOTIDE SEQUENCE</scope>
    <source>
        <strain evidence="7">JF 03-4F</strain>
    </source>
</reference>
<dbReference type="GO" id="GO:0005634">
    <property type="term" value="C:nucleus"/>
    <property type="evidence" value="ECO:0007669"/>
    <property type="project" value="UniProtKB-SubCell"/>
</dbReference>
<dbReference type="PANTHER" id="PTHR37534">
    <property type="entry name" value="TRANSCRIPTIONAL ACTIVATOR PROTEIN UGA3"/>
    <property type="match status" value="1"/>
</dbReference>
<evidence type="ECO:0000313" key="8">
    <source>
        <dbReference type="Proteomes" id="UP001203852"/>
    </source>
</evidence>
<comment type="caution">
    <text evidence="7">The sequence shown here is derived from an EMBL/GenBank/DDBJ whole genome shotgun (WGS) entry which is preliminary data.</text>
</comment>
<dbReference type="SMART" id="SM00066">
    <property type="entry name" value="GAL4"/>
    <property type="match status" value="1"/>
</dbReference>
<keyword evidence="2" id="KW-0805">Transcription regulation</keyword>
<dbReference type="InterPro" id="IPR001138">
    <property type="entry name" value="Zn2Cys6_DnaBD"/>
</dbReference>
<dbReference type="SUPFAM" id="SSF57701">
    <property type="entry name" value="Zn2/Cys6 DNA-binding domain"/>
    <property type="match status" value="1"/>
</dbReference>
<evidence type="ECO:0000256" key="5">
    <source>
        <dbReference type="ARBA" id="ARBA00023242"/>
    </source>
</evidence>